<feature type="compositionally biased region" description="Polar residues" evidence="1">
    <location>
        <begin position="159"/>
        <end position="185"/>
    </location>
</feature>
<evidence type="ECO:0000313" key="2">
    <source>
        <dbReference type="EMBL" id="RZF45615.1"/>
    </source>
</evidence>
<dbReference type="SMR" id="A0A482XHV1"/>
<dbReference type="AlphaFoldDB" id="A0A482XHV1"/>
<name>A0A482XHV1_LAOST</name>
<feature type="region of interest" description="Disordered" evidence="1">
    <location>
        <begin position="140"/>
        <end position="185"/>
    </location>
</feature>
<proteinExistence type="predicted"/>
<organism evidence="2 3">
    <name type="scientific">Laodelphax striatellus</name>
    <name type="common">Small brown planthopper</name>
    <name type="synonym">Delphax striatella</name>
    <dbReference type="NCBI Taxonomy" id="195883"/>
    <lineage>
        <taxon>Eukaryota</taxon>
        <taxon>Metazoa</taxon>
        <taxon>Ecdysozoa</taxon>
        <taxon>Arthropoda</taxon>
        <taxon>Hexapoda</taxon>
        <taxon>Insecta</taxon>
        <taxon>Pterygota</taxon>
        <taxon>Neoptera</taxon>
        <taxon>Paraneoptera</taxon>
        <taxon>Hemiptera</taxon>
        <taxon>Auchenorrhyncha</taxon>
        <taxon>Fulgoroidea</taxon>
        <taxon>Delphacidae</taxon>
        <taxon>Criomorphinae</taxon>
        <taxon>Laodelphax</taxon>
    </lineage>
</organism>
<comment type="caution">
    <text evidence="2">The sequence shown here is derived from an EMBL/GenBank/DDBJ whole genome shotgun (WGS) entry which is preliminary data.</text>
</comment>
<dbReference type="Proteomes" id="UP000291343">
    <property type="component" value="Unassembled WGS sequence"/>
</dbReference>
<feature type="compositionally biased region" description="Polar residues" evidence="1">
    <location>
        <begin position="140"/>
        <end position="152"/>
    </location>
</feature>
<reference evidence="2 3" key="1">
    <citation type="journal article" date="2017" name="Gigascience">
        <title>Genome sequence of the small brown planthopper, Laodelphax striatellus.</title>
        <authorList>
            <person name="Zhu J."/>
            <person name="Jiang F."/>
            <person name="Wang X."/>
            <person name="Yang P."/>
            <person name="Bao Y."/>
            <person name="Zhao W."/>
            <person name="Wang W."/>
            <person name="Lu H."/>
            <person name="Wang Q."/>
            <person name="Cui N."/>
            <person name="Li J."/>
            <person name="Chen X."/>
            <person name="Luo L."/>
            <person name="Yu J."/>
            <person name="Kang L."/>
            <person name="Cui F."/>
        </authorList>
    </citation>
    <scope>NUCLEOTIDE SEQUENCE [LARGE SCALE GENOMIC DNA]</scope>
    <source>
        <strain evidence="2">Lst14</strain>
    </source>
</reference>
<accession>A0A482XHV1</accession>
<gene>
    <name evidence="2" type="ORF">LSTR_LSTR010566</name>
</gene>
<keyword evidence="3" id="KW-1185">Reference proteome</keyword>
<protein>
    <submittedName>
        <fullName evidence="2">Uncharacterized protein</fullName>
    </submittedName>
</protein>
<dbReference type="EMBL" id="QKKF02008541">
    <property type="protein sequence ID" value="RZF45615.1"/>
    <property type="molecule type" value="Genomic_DNA"/>
</dbReference>
<evidence type="ECO:0000313" key="3">
    <source>
        <dbReference type="Proteomes" id="UP000291343"/>
    </source>
</evidence>
<evidence type="ECO:0000256" key="1">
    <source>
        <dbReference type="SAM" id="MobiDB-lite"/>
    </source>
</evidence>
<sequence>MDREASGKQTKFVIVTDGVVSSSRLAELIRKAKQERKTQDSQQQFPSKTSLTLLKNCKDSAKLEKIASTARLFKRISESLNSTPEKDDQWDLLGKHVAKRLRKLSPILAMEGELRIDQTLNKLQKSNRLLLSGQATIRWSSDSQQPRAQQVTPPVAPEVNQQINPPSTDTIQENQDAEITTNSEE</sequence>
<dbReference type="InParanoid" id="A0A482XHV1"/>